<feature type="region of interest" description="Disordered" evidence="1">
    <location>
        <begin position="312"/>
        <end position="536"/>
    </location>
</feature>
<feature type="signal peptide" evidence="3">
    <location>
        <begin position="1"/>
        <end position="36"/>
    </location>
</feature>
<reference evidence="4" key="2">
    <citation type="submission" date="2023-06" db="EMBL/GenBank/DDBJ databases">
        <authorList>
            <consortium name="Lawrence Berkeley National Laboratory"/>
            <person name="Haridas S."/>
            <person name="Hensen N."/>
            <person name="Bonometti L."/>
            <person name="Westerberg I."/>
            <person name="Brannstrom I.O."/>
            <person name="Guillou S."/>
            <person name="Cros-Aarteil S."/>
            <person name="Calhoun S."/>
            <person name="Kuo A."/>
            <person name="Mondo S."/>
            <person name="Pangilinan J."/>
            <person name="Riley R."/>
            <person name="Labutti K."/>
            <person name="Andreopoulos B."/>
            <person name="Lipzen A."/>
            <person name="Chen C."/>
            <person name="Yanf M."/>
            <person name="Daum C."/>
            <person name="Ng V."/>
            <person name="Clum A."/>
            <person name="Steindorff A."/>
            <person name="Ohm R."/>
            <person name="Martin F."/>
            <person name="Silar P."/>
            <person name="Natvig D."/>
            <person name="Lalanne C."/>
            <person name="Gautier V."/>
            <person name="Ament-Velasquez S.L."/>
            <person name="Kruys A."/>
            <person name="Hutchinson M.I."/>
            <person name="Powell A.J."/>
            <person name="Barry K."/>
            <person name="Miller A.N."/>
            <person name="Grigoriev I.V."/>
            <person name="Debuchy R."/>
            <person name="Gladieux P."/>
            <person name="Thoren M.H."/>
            <person name="Johannesson H."/>
        </authorList>
    </citation>
    <scope>NUCLEOTIDE SEQUENCE</scope>
    <source>
        <strain evidence="4">CBS 118394</strain>
    </source>
</reference>
<comment type="caution">
    <text evidence="4">The sequence shown here is derived from an EMBL/GenBank/DDBJ whole genome shotgun (WGS) entry which is preliminary data.</text>
</comment>
<evidence type="ECO:0000313" key="5">
    <source>
        <dbReference type="Proteomes" id="UP001283341"/>
    </source>
</evidence>
<feature type="transmembrane region" description="Helical" evidence="2">
    <location>
        <begin position="281"/>
        <end position="303"/>
    </location>
</feature>
<evidence type="ECO:0000256" key="2">
    <source>
        <dbReference type="SAM" id="Phobius"/>
    </source>
</evidence>
<sequence length="536" mass="54236">MPAAAVRLVVRAGPGPLFMLVLALAALSFAAHAATAAREQHEHERFQAIETGGAAVMILSPRWYPSPLSPARPPLFVVDTSLRKRQNVCEAGHHPCNELGEVGSSACCADNQYCIVDPGDPSKPSCCAIGSTCGSQCSESQYQCNGTSTITSSPSVTTSVFAACCGRKCPLTSMFGCPESFGGGCCSYGSTCGPSGQCLSSVMSSSSVSAVLTLVPDGCTTSQVSCASSLGGGCCAVTQSCVRLDDDSGPKCAERTVTPSASGIVAIDNPRKSELSAGAKAGISVGVIVIAGLVIGAVTWLCLRKRRIRRMSEVGGGPGGSGSNRPPRPTGVTGQVIGGGGGGGISGGGRRDMSDLNSERGGPLPGVVQDYFGPEPQLGPYSDEGPSHEQQQYGQHGGPQQSVVTPPAGGDPEVVGGVPLLPHGPGDITAPVEIDGSRIHARPQGEAQPQHPVAGMSGSAAGFRPPQSHVSVDGRFELYGSDPSEDLVTSYVPSPDTTAQSPPLEEGPGPSPGVSPSVGGGQRQGGRYLIGGNICV</sequence>
<dbReference type="Proteomes" id="UP001283341">
    <property type="component" value="Unassembled WGS sequence"/>
</dbReference>
<protein>
    <submittedName>
        <fullName evidence="4">Uncharacterized protein</fullName>
    </submittedName>
</protein>
<gene>
    <name evidence="4" type="ORF">B0H66DRAFT_115361</name>
</gene>
<keyword evidence="3" id="KW-0732">Signal</keyword>
<dbReference type="EMBL" id="JAUEDM010000002">
    <property type="protein sequence ID" value="KAK3325236.1"/>
    <property type="molecule type" value="Genomic_DNA"/>
</dbReference>
<keyword evidence="5" id="KW-1185">Reference proteome</keyword>
<reference evidence="4" key="1">
    <citation type="journal article" date="2023" name="Mol. Phylogenet. Evol.">
        <title>Genome-scale phylogeny and comparative genomics of the fungal order Sordariales.</title>
        <authorList>
            <person name="Hensen N."/>
            <person name="Bonometti L."/>
            <person name="Westerberg I."/>
            <person name="Brannstrom I.O."/>
            <person name="Guillou S."/>
            <person name="Cros-Aarteil S."/>
            <person name="Calhoun S."/>
            <person name="Haridas S."/>
            <person name="Kuo A."/>
            <person name="Mondo S."/>
            <person name="Pangilinan J."/>
            <person name="Riley R."/>
            <person name="LaButti K."/>
            <person name="Andreopoulos B."/>
            <person name="Lipzen A."/>
            <person name="Chen C."/>
            <person name="Yan M."/>
            <person name="Daum C."/>
            <person name="Ng V."/>
            <person name="Clum A."/>
            <person name="Steindorff A."/>
            <person name="Ohm R.A."/>
            <person name="Martin F."/>
            <person name="Silar P."/>
            <person name="Natvig D.O."/>
            <person name="Lalanne C."/>
            <person name="Gautier V."/>
            <person name="Ament-Velasquez S.L."/>
            <person name="Kruys A."/>
            <person name="Hutchinson M.I."/>
            <person name="Powell A.J."/>
            <person name="Barry K."/>
            <person name="Miller A.N."/>
            <person name="Grigoriev I.V."/>
            <person name="Debuchy R."/>
            <person name="Gladieux P."/>
            <person name="Hiltunen Thoren M."/>
            <person name="Johannesson H."/>
        </authorList>
    </citation>
    <scope>NUCLEOTIDE SEQUENCE</scope>
    <source>
        <strain evidence="4">CBS 118394</strain>
    </source>
</reference>
<feature type="compositionally biased region" description="Low complexity" evidence="1">
    <location>
        <begin position="501"/>
        <end position="517"/>
    </location>
</feature>
<accession>A0AAE0IJ02</accession>
<name>A0AAE0IJ02_9PEZI</name>
<keyword evidence="2" id="KW-0812">Transmembrane</keyword>
<keyword evidence="2" id="KW-0472">Membrane</keyword>
<feature type="compositionally biased region" description="Low complexity" evidence="1">
    <location>
        <begin position="390"/>
        <end position="426"/>
    </location>
</feature>
<feature type="compositionally biased region" description="Gly residues" evidence="1">
    <location>
        <begin position="336"/>
        <end position="348"/>
    </location>
</feature>
<dbReference type="AlphaFoldDB" id="A0AAE0IJ02"/>
<organism evidence="4 5">
    <name type="scientific">Apodospora peruviana</name>
    <dbReference type="NCBI Taxonomy" id="516989"/>
    <lineage>
        <taxon>Eukaryota</taxon>
        <taxon>Fungi</taxon>
        <taxon>Dikarya</taxon>
        <taxon>Ascomycota</taxon>
        <taxon>Pezizomycotina</taxon>
        <taxon>Sordariomycetes</taxon>
        <taxon>Sordariomycetidae</taxon>
        <taxon>Sordariales</taxon>
        <taxon>Lasiosphaeriaceae</taxon>
        <taxon>Apodospora</taxon>
    </lineage>
</organism>
<evidence type="ECO:0000313" key="4">
    <source>
        <dbReference type="EMBL" id="KAK3325236.1"/>
    </source>
</evidence>
<evidence type="ECO:0000256" key="1">
    <source>
        <dbReference type="SAM" id="MobiDB-lite"/>
    </source>
</evidence>
<proteinExistence type="predicted"/>
<feature type="chain" id="PRO_5042249150" evidence="3">
    <location>
        <begin position="37"/>
        <end position="536"/>
    </location>
</feature>
<feature type="compositionally biased region" description="Low complexity" evidence="1">
    <location>
        <begin position="525"/>
        <end position="536"/>
    </location>
</feature>
<feature type="compositionally biased region" description="Basic and acidic residues" evidence="1">
    <location>
        <begin position="349"/>
        <end position="358"/>
    </location>
</feature>
<evidence type="ECO:0000256" key="3">
    <source>
        <dbReference type="SAM" id="SignalP"/>
    </source>
</evidence>
<feature type="compositionally biased region" description="Polar residues" evidence="1">
    <location>
        <begin position="491"/>
        <end position="500"/>
    </location>
</feature>
<keyword evidence="2" id="KW-1133">Transmembrane helix</keyword>